<dbReference type="Gene3D" id="1.20.1280.50">
    <property type="match status" value="1"/>
</dbReference>
<dbReference type="InterPro" id="IPR017451">
    <property type="entry name" value="F-box-assoc_interact_dom"/>
</dbReference>
<keyword evidence="3" id="KW-1185">Reference proteome</keyword>
<proteinExistence type="predicted"/>
<organism evidence="2 3">
    <name type="scientific">Handroanthus impetiginosus</name>
    <dbReference type="NCBI Taxonomy" id="429701"/>
    <lineage>
        <taxon>Eukaryota</taxon>
        <taxon>Viridiplantae</taxon>
        <taxon>Streptophyta</taxon>
        <taxon>Embryophyta</taxon>
        <taxon>Tracheophyta</taxon>
        <taxon>Spermatophyta</taxon>
        <taxon>Magnoliopsida</taxon>
        <taxon>eudicotyledons</taxon>
        <taxon>Gunneridae</taxon>
        <taxon>Pentapetalae</taxon>
        <taxon>asterids</taxon>
        <taxon>lamiids</taxon>
        <taxon>Lamiales</taxon>
        <taxon>Bignoniaceae</taxon>
        <taxon>Crescentiina</taxon>
        <taxon>Tabebuia alliance</taxon>
        <taxon>Handroanthus</taxon>
    </lineage>
</organism>
<dbReference type="OrthoDB" id="591557at2759"/>
<evidence type="ECO:0000259" key="1">
    <source>
        <dbReference type="PROSITE" id="PS50181"/>
    </source>
</evidence>
<dbReference type="CDD" id="cd22157">
    <property type="entry name" value="F-box_AtFBW1-like"/>
    <property type="match status" value="1"/>
</dbReference>
<dbReference type="SMART" id="SM00256">
    <property type="entry name" value="FBOX"/>
    <property type="match status" value="1"/>
</dbReference>
<dbReference type="Pfam" id="PF00646">
    <property type="entry name" value="F-box"/>
    <property type="match status" value="1"/>
</dbReference>
<evidence type="ECO:0000313" key="3">
    <source>
        <dbReference type="Proteomes" id="UP000231279"/>
    </source>
</evidence>
<sequence length="382" mass="43468">MVIGNSKRPLTEMVNNLVGGSIPLPNLPEEIITEILLRLPVKALLKFRCVSKLWLSLISSPQFIKTHLKISTKNNIYSHNRLILSSGPRPNVFHTFSLNPKIDEYSYVDTLLFDYPLSVDQDERIRIVGSCNGLVCGVLDLGNVVLWNPSTRKLKKLPNSGSLRGTHYGFGYDESNDDYKVVQTYWIDRDPDVYETRVEVYSSRTNSWRFVNWPGGYIFDGPGVFVKGAIHWKVHYDDDTKNWVVIAQNVTTETCSNLQLPMSANDDDAHVMLGVCGGCLSASYSYRNYMDIWVMKEYGVKESWSKIVCFPYLLMSHLVHARYKVLFVSENGGSLVNFGSDLIMYKPSQCHETFRLENDVEVEAATYSESLISPDFDHLAWS</sequence>
<dbReference type="PANTHER" id="PTHR31672:SF13">
    <property type="entry name" value="F-BOX PROTEIN CPR30-LIKE"/>
    <property type="match status" value="1"/>
</dbReference>
<dbReference type="EMBL" id="NKXS01002797">
    <property type="protein sequence ID" value="PIN12079.1"/>
    <property type="molecule type" value="Genomic_DNA"/>
</dbReference>
<dbReference type="SUPFAM" id="SSF81383">
    <property type="entry name" value="F-box domain"/>
    <property type="match status" value="1"/>
</dbReference>
<name>A0A2G9H3I5_9LAMI</name>
<feature type="domain" description="F-box" evidence="1">
    <location>
        <begin position="21"/>
        <end position="67"/>
    </location>
</feature>
<accession>A0A2G9H3I5</accession>
<dbReference type="Pfam" id="PF07734">
    <property type="entry name" value="FBA_1"/>
    <property type="match status" value="1"/>
</dbReference>
<dbReference type="Proteomes" id="UP000231279">
    <property type="component" value="Unassembled WGS sequence"/>
</dbReference>
<dbReference type="NCBIfam" id="TIGR01640">
    <property type="entry name" value="F_box_assoc_1"/>
    <property type="match status" value="1"/>
</dbReference>
<gene>
    <name evidence="2" type="ORF">CDL12_15316</name>
</gene>
<reference evidence="3" key="1">
    <citation type="journal article" date="2018" name="Gigascience">
        <title>Genome assembly of the Pink Ipe (Handroanthus impetiginosus, Bignoniaceae), a highly valued, ecologically keystone Neotropical timber forest tree.</title>
        <authorList>
            <person name="Silva-Junior O.B."/>
            <person name="Grattapaglia D."/>
            <person name="Novaes E."/>
            <person name="Collevatti R.G."/>
        </authorList>
    </citation>
    <scope>NUCLEOTIDE SEQUENCE [LARGE SCALE GENOMIC DNA]</scope>
    <source>
        <strain evidence="3">cv. UFG-1</strain>
    </source>
</reference>
<dbReference type="STRING" id="429701.A0A2G9H3I5"/>
<dbReference type="InterPro" id="IPR036047">
    <property type="entry name" value="F-box-like_dom_sf"/>
</dbReference>
<comment type="caution">
    <text evidence="2">The sequence shown here is derived from an EMBL/GenBank/DDBJ whole genome shotgun (WGS) entry which is preliminary data.</text>
</comment>
<protein>
    <recommendedName>
        <fullName evidence="1">F-box domain-containing protein</fullName>
    </recommendedName>
</protein>
<dbReference type="PANTHER" id="PTHR31672">
    <property type="entry name" value="BNACNNG10540D PROTEIN"/>
    <property type="match status" value="1"/>
</dbReference>
<dbReference type="InterPro" id="IPR006527">
    <property type="entry name" value="F-box-assoc_dom_typ1"/>
</dbReference>
<dbReference type="PROSITE" id="PS50181">
    <property type="entry name" value="FBOX"/>
    <property type="match status" value="1"/>
</dbReference>
<dbReference type="AlphaFoldDB" id="A0A2G9H3I5"/>
<dbReference type="InterPro" id="IPR050796">
    <property type="entry name" value="SCF_F-box_component"/>
</dbReference>
<evidence type="ECO:0000313" key="2">
    <source>
        <dbReference type="EMBL" id="PIN12079.1"/>
    </source>
</evidence>
<dbReference type="InterPro" id="IPR001810">
    <property type="entry name" value="F-box_dom"/>
</dbReference>